<dbReference type="InterPro" id="IPR049166">
    <property type="entry name" value="GH39_cat"/>
</dbReference>
<dbReference type="SUPFAM" id="SSF51445">
    <property type="entry name" value="(Trans)glycosidases"/>
    <property type="match status" value="1"/>
</dbReference>
<keyword evidence="2" id="KW-0378">Hydrolase</keyword>
<evidence type="ECO:0000313" key="7">
    <source>
        <dbReference type="Proteomes" id="UP001606305"/>
    </source>
</evidence>
<dbReference type="Proteomes" id="UP001606305">
    <property type="component" value="Unassembled WGS sequence"/>
</dbReference>
<dbReference type="PRINTS" id="PR00745">
    <property type="entry name" value="GLHYDRLASE39"/>
</dbReference>
<dbReference type="InterPro" id="IPR051923">
    <property type="entry name" value="Glycosyl_Hydrolase_39"/>
</dbReference>
<sequence length="530" mass="59969">MTSRRQLLAAAAALPLAPHAALAAQRQRQLVLDLAQATQPLDRFFDHCVGSDYPGTLFREDSLAQLKTAVDELGFRYLRFHAIFHDVFKTVTRDTAGQLVFDFTRIDQLYDALLARRIKPFVELGFTPAALKSSDNKIFYWAGNTSHPEPTGWVALIDAFTRHLLQRYGAAEVRSWYFEVWNEPNLDGFWEKADRQAYFDLYTRTARAIKAIDPQLRVGGPSTAGAAWVPEFLAHAKATDTPVDFITTHTYGVDNGFLDEFGKEDLKLSPSPDAIVGDVRRVRREIEASHLPGLPLFFTEWSTSYNPRDLVHDSYMSAAYVLTKLRQTQGLAQHMSYWTYTDLFEEPGPPDAAFHGGFGLMTRDGVRKPAWFAYRYLQQLAALQGREIPCNDGFSWAATDGEQLRVLVWDWRNTEQQLSNRSFFGRPQPARDVGSVSIELRHLPPGRYRLTQHRTGYLANDAHTLYLKMGAPKDLDARQLAELQAATTDQPERLPQRQRELRVGSAGTARLKLALRSHDIVLLSLTRVTG</sequence>
<feature type="signal peptide" evidence="4">
    <location>
        <begin position="1"/>
        <end position="23"/>
    </location>
</feature>
<evidence type="ECO:0000256" key="4">
    <source>
        <dbReference type="SAM" id="SignalP"/>
    </source>
</evidence>
<organism evidence="6 7">
    <name type="scientific">Pelomonas nitida</name>
    <dbReference type="NCBI Taxonomy" id="3299027"/>
    <lineage>
        <taxon>Bacteria</taxon>
        <taxon>Pseudomonadati</taxon>
        <taxon>Pseudomonadota</taxon>
        <taxon>Betaproteobacteria</taxon>
        <taxon>Burkholderiales</taxon>
        <taxon>Sphaerotilaceae</taxon>
        <taxon>Roseateles</taxon>
    </lineage>
</organism>
<dbReference type="PANTHER" id="PTHR12631">
    <property type="entry name" value="ALPHA-L-IDURONIDASE"/>
    <property type="match status" value="1"/>
</dbReference>
<dbReference type="Gene3D" id="3.20.20.80">
    <property type="entry name" value="Glycosidases"/>
    <property type="match status" value="1"/>
</dbReference>
<dbReference type="EMBL" id="JBIGIA010000023">
    <property type="protein sequence ID" value="MFG6459482.1"/>
    <property type="molecule type" value="Genomic_DNA"/>
</dbReference>
<keyword evidence="4" id="KW-0732">Signal</keyword>
<evidence type="ECO:0000313" key="6">
    <source>
        <dbReference type="EMBL" id="MFG6459482.1"/>
    </source>
</evidence>
<dbReference type="PROSITE" id="PS51318">
    <property type="entry name" value="TAT"/>
    <property type="match status" value="1"/>
</dbReference>
<evidence type="ECO:0000256" key="1">
    <source>
        <dbReference type="ARBA" id="ARBA00008875"/>
    </source>
</evidence>
<evidence type="ECO:0000256" key="2">
    <source>
        <dbReference type="ARBA" id="ARBA00022801"/>
    </source>
</evidence>
<dbReference type="SUPFAM" id="SSF51011">
    <property type="entry name" value="Glycosyl hydrolase domain"/>
    <property type="match status" value="1"/>
</dbReference>
<feature type="chain" id="PRO_5047345693" evidence="4">
    <location>
        <begin position="24"/>
        <end position="530"/>
    </location>
</feature>
<comment type="caution">
    <text evidence="6">The sequence shown here is derived from an EMBL/GenBank/DDBJ whole genome shotgun (WGS) entry which is preliminary data.</text>
</comment>
<dbReference type="PROSITE" id="PS01027">
    <property type="entry name" value="GLYCOSYL_HYDROL_F39"/>
    <property type="match status" value="1"/>
</dbReference>
<keyword evidence="7" id="KW-1185">Reference proteome</keyword>
<dbReference type="InterPro" id="IPR049165">
    <property type="entry name" value="GH39_as"/>
</dbReference>
<dbReference type="RefSeq" id="WP_394491526.1">
    <property type="nucleotide sequence ID" value="NZ_JBIGIA010000023.1"/>
</dbReference>
<protein>
    <submittedName>
        <fullName evidence="6">Beta-xylosidase</fullName>
    </submittedName>
</protein>
<gene>
    <name evidence="6" type="ORF">ACG00X_21825</name>
</gene>
<feature type="domain" description="Glycosyl hydrolases family 39 N-terminal catalytic" evidence="5">
    <location>
        <begin position="32"/>
        <end position="486"/>
    </location>
</feature>
<dbReference type="Gene3D" id="2.60.40.1500">
    <property type="entry name" value="Glycosyl hydrolase domain, family 39"/>
    <property type="match status" value="1"/>
</dbReference>
<name>A0ABW7GCA1_9BURK</name>
<dbReference type="Pfam" id="PF01229">
    <property type="entry name" value="Glyco_hydro_39"/>
    <property type="match status" value="1"/>
</dbReference>
<reference evidence="6 7" key="1">
    <citation type="submission" date="2024-09" db="EMBL/GenBank/DDBJ databases">
        <title>Novel species of the genus Pelomonas and Roseateles isolated from streams.</title>
        <authorList>
            <person name="Lu H."/>
        </authorList>
    </citation>
    <scope>NUCLEOTIDE SEQUENCE [LARGE SCALE GENOMIC DNA]</scope>
    <source>
        <strain evidence="6 7">BYS96W</strain>
    </source>
</reference>
<dbReference type="PANTHER" id="PTHR12631:SF10">
    <property type="entry name" value="BETA-XYLOSIDASE-LIKE PROTEIN-RELATED"/>
    <property type="match status" value="1"/>
</dbReference>
<dbReference type="InterPro" id="IPR006311">
    <property type="entry name" value="TAT_signal"/>
</dbReference>
<evidence type="ECO:0000259" key="5">
    <source>
        <dbReference type="Pfam" id="PF01229"/>
    </source>
</evidence>
<keyword evidence="3" id="KW-0326">Glycosidase</keyword>
<proteinExistence type="inferred from homology"/>
<dbReference type="InterPro" id="IPR017853">
    <property type="entry name" value="GH"/>
</dbReference>
<comment type="similarity">
    <text evidence="1">Belongs to the glycosyl hydrolase 39 family.</text>
</comment>
<accession>A0ABW7GCA1</accession>
<dbReference type="InterPro" id="IPR000514">
    <property type="entry name" value="Glyco_hydro_39"/>
</dbReference>
<evidence type="ECO:0000256" key="3">
    <source>
        <dbReference type="ARBA" id="ARBA00023295"/>
    </source>
</evidence>